<evidence type="ECO:0000256" key="1">
    <source>
        <dbReference type="SAM" id="MobiDB-lite"/>
    </source>
</evidence>
<feature type="region of interest" description="Disordered" evidence="1">
    <location>
        <begin position="258"/>
        <end position="295"/>
    </location>
</feature>
<accession>A0AAD7UFP5</accession>
<protein>
    <recommendedName>
        <fullName evidence="3">CAAX prenyl protease 2/Lysostaphin resistance protein A-like domain-containing protein</fullName>
    </recommendedName>
</protein>
<gene>
    <name evidence="4" type="ORF">CTAYLR_004317</name>
</gene>
<sequence length="305" mass="33091">MERWLLVVGCATTGIEAMLSESEAVRDWCRRLNTVVFVGAAALQGGSRETASVLIAQAILTVSSWLWLTPLPFVGLVPYPMLGAILVALVVPQGGESLRAALEPGATPAGLVFAAGLVSIATVGALWAWSVSMRRDHGILQEILGPILTPALVPAFAFLNAFVEEFEFRGLLMAALLRDTDPLGTQALVVVLQALLFAIQHYKGGFPCGPTGFVLVLVWGLVLGLFRWLAKGAFLVYLIHVVADATIGLLIYLAEKEDAAPTSEEERGRRQTPRRTTRRRRRRGRTSRPSPPDDHAFVEVWSRGS</sequence>
<feature type="domain" description="CAAX prenyl protease 2/Lysostaphin resistance protein A-like" evidence="3">
    <location>
        <begin position="150"/>
        <end position="245"/>
    </location>
</feature>
<dbReference type="EMBL" id="JAQMWT010000320">
    <property type="protein sequence ID" value="KAJ8604897.1"/>
    <property type="molecule type" value="Genomic_DNA"/>
</dbReference>
<comment type="caution">
    <text evidence="4">The sequence shown here is derived from an EMBL/GenBank/DDBJ whole genome shotgun (WGS) entry which is preliminary data.</text>
</comment>
<keyword evidence="2" id="KW-0472">Membrane</keyword>
<feature type="transmembrane region" description="Helical" evidence="2">
    <location>
        <begin position="73"/>
        <end position="91"/>
    </location>
</feature>
<dbReference type="GO" id="GO:0004175">
    <property type="term" value="F:endopeptidase activity"/>
    <property type="evidence" value="ECO:0007669"/>
    <property type="project" value="UniProtKB-ARBA"/>
</dbReference>
<feature type="transmembrane region" description="Helical" evidence="2">
    <location>
        <begin position="211"/>
        <end position="229"/>
    </location>
</feature>
<feature type="compositionally biased region" description="Basic and acidic residues" evidence="1">
    <location>
        <begin position="258"/>
        <end position="269"/>
    </location>
</feature>
<evidence type="ECO:0000313" key="4">
    <source>
        <dbReference type="EMBL" id="KAJ8604897.1"/>
    </source>
</evidence>
<proteinExistence type="predicted"/>
<evidence type="ECO:0000256" key="2">
    <source>
        <dbReference type="SAM" id="Phobius"/>
    </source>
</evidence>
<dbReference type="GO" id="GO:0080120">
    <property type="term" value="P:CAAX-box protein maturation"/>
    <property type="evidence" value="ECO:0007669"/>
    <property type="project" value="UniProtKB-ARBA"/>
</dbReference>
<dbReference type="Pfam" id="PF02517">
    <property type="entry name" value="Rce1-like"/>
    <property type="match status" value="1"/>
</dbReference>
<feature type="transmembrane region" description="Helical" evidence="2">
    <location>
        <begin position="235"/>
        <end position="254"/>
    </location>
</feature>
<evidence type="ECO:0000259" key="3">
    <source>
        <dbReference type="Pfam" id="PF02517"/>
    </source>
</evidence>
<keyword evidence="5" id="KW-1185">Reference proteome</keyword>
<keyword evidence="2" id="KW-1133">Transmembrane helix</keyword>
<feature type="compositionally biased region" description="Basic residues" evidence="1">
    <location>
        <begin position="270"/>
        <end position="286"/>
    </location>
</feature>
<feature type="transmembrane region" description="Helical" evidence="2">
    <location>
        <begin position="183"/>
        <end position="199"/>
    </location>
</feature>
<dbReference type="AlphaFoldDB" id="A0AAD7UFP5"/>
<feature type="transmembrane region" description="Helical" evidence="2">
    <location>
        <begin position="143"/>
        <end position="163"/>
    </location>
</feature>
<organism evidence="4 5">
    <name type="scientific">Chrysophaeum taylorii</name>
    <dbReference type="NCBI Taxonomy" id="2483200"/>
    <lineage>
        <taxon>Eukaryota</taxon>
        <taxon>Sar</taxon>
        <taxon>Stramenopiles</taxon>
        <taxon>Ochrophyta</taxon>
        <taxon>Pelagophyceae</taxon>
        <taxon>Pelagomonadales</taxon>
        <taxon>Pelagomonadaceae</taxon>
        <taxon>Chrysophaeum</taxon>
    </lineage>
</organism>
<dbReference type="Proteomes" id="UP001230188">
    <property type="component" value="Unassembled WGS sequence"/>
</dbReference>
<name>A0AAD7UFP5_9STRA</name>
<feature type="transmembrane region" description="Helical" evidence="2">
    <location>
        <begin position="111"/>
        <end position="131"/>
    </location>
</feature>
<dbReference type="InterPro" id="IPR003675">
    <property type="entry name" value="Rce1/LyrA-like_dom"/>
</dbReference>
<keyword evidence="2" id="KW-0812">Transmembrane</keyword>
<evidence type="ECO:0000313" key="5">
    <source>
        <dbReference type="Proteomes" id="UP001230188"/>
    </source>
</evidence>
<reference evidence="4" key="1">
    <citation type="submission" date="2023-01" db="EMBL/GenBank/DDBJ databases">
        <title>Metagenome sequencing of chrysophaentin producing Chrysophaeum taylorii.</title>
        <authorList>
            <person name="Davison J."/>
            <person name="Bewley C."/>
        </authorList>
    </citation>
    <scope>NUCLEOTIDE SEQUENCE</scope>
    <source>
        <strain evidence="4">NIES-1699</strain>
    </source>
</reference>